<organism evidence="1 2">
    <name type="scientific">Stentor coeruleus</name>
    <dbReference type="NCBI Taxonomy" id="5963"/>
    <lineage>
        <taxon>Eukaryota</taxon>
        <taxon>Sar</taxon>
        <taxon>Alveolata</taxon>
        <taxon>Ciliophora</taxon>
        <taxon>Postciliodesmatophora</taxon>
        <taxon>Heterotrichea</taxon>
        <taxon>Heterotrichida</taxon>
        <taxon>Stentoridae</taxon>
        <taxon>Stentor</taxon>
    </lineage>
</organism>
<proteinExistence type="predicted"/>
<evidence type="ECO:0000313" key="2">
    <source>
        <dbReference type="Proteomes" id="UP000187209"/>
    </source>
</evidence>
<sequence>METEADVHQVIHSTNEYCILKMERDDLLESNKKTLSEITSSKKAYNTLYQSNLSQITKYRQMQNKISELNETITQLQQKTNEALPKYLEELEKEYTIRANEIYNKLLRKQITSGEFCEKYQEHMKFVKLIQLAKGKLLLTNSIII</sequence>
<name>A0A1R2CFU8_9CILI</name>
<accession>A0A1R2CFU8</accession>
<evidence type="ECO:0000313" key="1">
    <source>
        <dbReference type="EMBL" id="OMJ87899.1"/>
    </source>
</evidence>
<reference evidence="1 2" key="1">
    <citation type="submission" date="2016-11" db="EMBL/GenBank/DDBJ databases">
        <title>The macronuclear genome of Stentor coeruleus: a giant cell with tiny introns.</title>
        <authorList>
            <person name="Slabodnick M."/>
            <person name="Ruby J.G."/>
            <person name="Reiff S.B."/>
            <person name="Swart E.C."/>
            <person name="Gosai S."/>
            <person name="Prabakaran S."/>
            <person name="Witkowska E."/>
            <person name="Larue G.E."/>
            <person name="Fisher S."/>
            <person name="Freeman R.M."/>
            <person name="Gunawardena J."/>
            <person name="Chu W."/>
            <person name="Stover N.A."/>
            <person name="Gregory B.D."/>
            <person name="Nowacki M."/>
            <person name="Derisi J."/>
            <person name="Roy S.W."/>
            <person name="Marshall W.F."/>
            <person name="Sood P."/>
        </authorList>
    </citation>
    <scope>NUCLEOTIDE SEQUENCE [LARGE SCALE GENOMIC DNA]</scope>
    <source>
        <strain evidence="1">WM001</strain>
    </source>
</reference>
<gene>
    <name evidence="1" type="ORF">SteCoe_10311</name>
</gene>
<dbReference type="AlphaFoldDB" id="A0A1R2CFU8"/>
<dbReference type="EMBL" id="MPUH01000165">
    <property type="protein sequence ID" value="OMJ87899.1"/>
    <property type="molecule type" value="Genomic_DNA"/>
</dbReference>
<evidence type="ECO:0008006" key="3">
    <source>
        <dbReference type="Google" id="ProtNLM"/>
    </source>
</evidence>
<keyword evidence="2" id="KW-1185">Reference proteome</keyword>
<dbReference type="Proteomes" id="UP000187209">
    <property type="component" value="Unassembled WGS sequence"/>
</dbReference>
<comment type="caution">
    <text evidence="1">The sequence shown here is derived from an EMBL/GenBank/DDBJ whole genome shotgun (WGS) entry which is preliminary data.</text>
</comment>
<protein>
    <recommendedName>
        <fullName evidence="3">VPS37 C-terminal domain-containing protein</fullName>
    </recommendedName>
</protein>